<reference evidence="1" key="1">
    <citation type="submission" date="2013-11" db="EMBL/GenBank/DDBJ databases">
        <title>The Genome Sequence of Phytophthora parasitica CJ05E6.</title>
        <authorList>
            <consortium name="The Broad Institute Genomics Platform"/>
            <person name="Russ C."/>
            <person name="Tyler B."/>
            <person name="Panabieres F."/>
            <person name="Shan W."/>
            <person name="Tripathy S."/>
            <person name="Grunwald N."/>
            <person name="Machado M."/>
            <person name="Johnson C.S."/>
            <person name="Arredondo F."/>
            <person name="Hong C."/>
            <person name="Coffey M."/>
            <person name="Young S.K."/>
            <person name="Zeng Q."/>
            <person name="Gargeya S."/>
            <person name="Fitzgerald M."/>
            <person name="Abouelleil A."/>
            <person name="Alvarado L."/>
            <person name="Chapman S.B."/>
            <person name="Gainer-Dewar J."/>
            <person name="Goldberg J."/>
            <person name="Griggs A."/>
            <person name="Gujja S."/>
            <person name="Hansen M."/>
            <person name="Howarth C."/>
            <person name="Imamovic A."/>
            <person name="Ireland A."/>
            <person name="Larimer J."/>
            <person name="McCowan C."/>
            <person name="Murphy C."/>
            <person name="Pearson M."/>
            <person name="Poon T.W."/>
            <person name="Priest M."/>
            <person name="Roberts A."/>
            <person name="Saif S."/>
            <person name="Shea T."/>
            <person name="Sykes S."/>
            <person name="Wortman J."/>
            <person name="Nusbaum C."/>
            <person name="Birren B."/>
        </authorList>
    </citation>
    <scope>NUCLEOTIDE SEQUENCE [LARGE SCALE GENOMIC DNA]</scope>
    <source>
        <strain evidence="1">CJ05E6</strain>
    </source>
</reference>
<gene>
    <name evidence="1" type="ORF">L916_15761</name>
</gene>
<protein>
    <submittedName>
        <fullName evidence="1">Uncharacterized protein</fullName>
    </submittedName>
</protein>
<proteinExistence type="predicted"/>
<organism evidence="1">
    <name type="scientific">Phytophthora nicotianae</name>
    <name type="common">Potato buckeye rot agent</name>
    <name type="synonym">Phytophthora parasitica</name>
    <dbReference type="NCBI Taxonomy" id="4792"/>
    <lineage>
        <taxon>Eukaryota</taxon>
        <taxon>Sar</taxon>
        <taxon>Stramenopiles</taxon>
        <taxon>Oomycota</taxon>
        <taxon>Peronosporomycetes</taxon>
        <taxon>Peronosporales</taxon>
        <taxon>Peronosporaceae</taxon>
        <taxon>Phytophthora</taxon>
    </lineage>
</organism>
<name>W2ID84_PHYNI</name>
<dbReference type="EMBL" id="KI675058">
    <property type="protein sequence ID" value="ETL31462.1"/>
    <property type="molecule type" value="Genomic_DNA"/>
</dbReference>
<accession>W2ID84</accession>
<sequence>MHTHEHCIGAACTRQVAKAVGLAGEIDAKRERELTGELSRDVAARLSRSYNGVAVCNLQQGTARGLAWMGHGWRLQPGAGLHQQCAPLLPKVLVEVRPWYDERRPTMSNEERMQ</sequence>
<dbReference type="AlphaFoldDB" id="W2ID84"/>
<dbReference type="Proteomes" id="UP000053864">
    <property type="component" value="Unassembled WGS sequence"/>
</dbReference>
<evidence type="ECO:0000313" key="1">
    <source>
        <dbReference type="EMBL" id="ETL31462.1"/>
    </source>
</evidence>